<protein>
    <recommendedName>
        <fullName evidence="3">Right handed beta helix domain-containing protein</fullName>
    </recommendedName>
</protein>
<name>A0A0A3XHG8_BRAJP</name>
<accession>A0A0A3XHG8</accession>
<evidence type="ECO:0000313" key="1">
    <source>
        <dbReference type="EMBL" id="KGT73760.1"/>
    </source>
</evidence>
<evidence type="ECO:0008006" key="3">
    <source>
        <dbReference type="Google" id="ProtNLM"/>
    </source>
</evidence>
<sequence>MATRRGILVAAPAILLGLNRWPVEDILGLPARAAEVPPKGGIPSCGEIFPDAATTGVPAGSMLADSKSVTSTSAGQAIQNLNISGTVRIRHSNVTLKNCLIQANDAYIVECDRGNPTGTVVHDCTISGLNNGGTTGFNPDGGGGGSIIRRCNISGCENGIGIGEDKMQILDNYIHDLFHSVEAHTDGIQGTGGFTSLLIRHNSIFGVDTSCIILTNNVAFSGYTIDNNLLIMVDGSAPIIIRPVGPNAIGAGSVTNNKLGRGVGSYNDFTRLRPLPTYTGNVDWRTCGAVTAGR</sequence>
<dbReference type="Proteomes" id="UP000030377">
    <property type="component" value="Unassembled WGS sequence"/>
</dbReference>
<dbReference type="SUPFAM" id="SSF51126">
    <property type="entry name" value="Pectin lyase-like"/>
    <property type="match status" value="1"/>
</dbReference>
<gene>
    <name evidence="1" type="ORF">MA20_41885</name>
</gene>
<dbReference type="AlphaFoldDB" id="A0A0A3XHG8"/>
<dbReference type="InterPro" id="IPR011050">
    <property type="entry name" value="Pectin_lyase_fold/virulence"/>
</dbReference>
<evidence type="ECO:0000313" key="2">
    <source>
        <dbReference type="Proteomes" id="UP000030377"/>
    </source>
</evidence>
<comment type="caution">
    <text evidence="1">The sequence shown here is derived from an EMBL/GenBank/DDBJ whole genome shotgun (WGS) entry which is preliminary data.</text>
</comment>
<reference evidence="1 2" key="1">
    <citation type="submission" date="2014-09" db="EMBL/GenBank/DDBJ databases">
        <title>Draft genome of Bradyrhizobium japonicum Is-34.</title>
        <authorList>
            <person name="Tsurumaru H."/>
            <person name="Yamakawa T."/>
            <person name="Hashimoto S."/>
            <person name="Okizaki K."/>
            <person name="Kanesaki Y."/>
            <person name="Yoshikawa H."/>
            <person name="Yajima S."/>
        </authorList>
    </citation>
    <scope>NUCLEOTIDE SEQUENCE [LARGE SCALE GENOMIC DNA]</scope>
    <source>
        <strain evidence="1 2">Is-34</strain>
    </source>
</reference>
<organism evidence="1 2">
    <name type="scientific">Bradyrhizobium japonicum</name>
    <dbReference type="NCBI Taxonomy" id="375"/>
    <lineage>
        <taxon>Bacteria</taxon>
        <taxon>Pseudomonadati</taxon>
        <taxon>Pseudomonadota</taxon>
        <taxon>Alphaproteobacteria</taxon>
        <taxon>Hyphomicrobiales</taxon>
        <taxon>Nitrobacteraceae</taxon>
        <taxon>Bradyrhizobium</taxon>
    </lineage>
</organism>
<dbReference type="EMBL" id="JRPN01000040">
    <property type="protein sequence ID" value="KGT73760.1"/>
    <property type="molecule type" value="Genomic_DNA"/>
</dbReference>
<proteinExistence type="predicted"/>
<dbReference type="RefSeq" id="WP_041960328.1">
    <property type="nucleotide sequence ID" value="NZ_JRPN01000040.1"/>
</dbReference>